<evidence type="ECO:0000256" key="5">
    <source>
        <dbReference type="ARBA" id="ARBA00022989"/>
    </source>
</evidence>
<dbReference type="PANTHER" id="PTHR10978">
    <property type="entry name" value="SUCCINATE DEHYDROGENASE CYTOCHROME B560 SUBUNIT"/>
    <property type="match status" value="1"/>
</dbReference>
<dbReference type="CDD" id="cd03499">
    <property type="entry name" value="SQR_TypeC_SdhC"/>
    <property type="match status" value="1"/>
</dbReference>
<dbReference type="GO" id="GO:0006121">
    <property type="term" value="P:mitochondrial electron transport, succinate to ubiquinone"/>
    <property type="evidence" value="ECO:0007669"/>
    <property type="project" value="TreeGrafter"/>
</dbReference>
<keyword evidence="3 8" id="KW-0812">Transmembrane</keyword>
<evidence type="ECO:0000256" key="4">
    <source>
        <dbReference type="ARBA" id="ARBA00022723"/>
    </source>
</evidence>
<feature type="transmembrane region" description="Helical" evidence="8">
    <location>
        <begin position="180"/>
        <end position="198"/>
    </location>
</feature>
<dbReference type="KEGG" id="bman:114252744"/>
<evidence type="ECO:0000256" key="6">
    <source>
        <dbReference type="ARBA" id="ARBA00023004"/>
    </source>
</evidence>
<evidence type="ECO:0000256" key="1">
    <source>
        <dbReference type="ARBA" id="ARBA00004370"/>
    </source>
</evidence>
<sequence>MYCSMVNFQFRKASALSSSITGLCRSRKTFGKISKFSGLLSPVCQVADGHAQRLKHQITYKAYVPPCYQDHDHKNMALKRPMSPHLTVYAPTLVAMTSIGQRITGTLLAAYALLLSGATLFLPNGIETYVSIIQSLDLSKTTIFILKLLVGLPFGFHYFNGIRYCMFNLGKWLSLKDVYATAYLTFVLTGVIVIFFAFL</sequence>
<feature type="transmembrane region" description="Helical" evidence="8">
    <location>
        <begin position="103"/>
        <end position="122"/>
    </location>
</feature>
<evidence type="ECO:0000313" key="9">
    <source>
        <dbReference type="Proteomes" id="UP000504629"/>
    </source>
</evidence>
<keyword evidence="4" id="KW-0479">Metal-binding</keyword>
<dbReference type="GO" id="GO:0016020">
    <property type="term" value="C:membrane"/>
    <property type="evidence" value="ECO:0007669"/>
    <property type="project" value="UniProtKB-SubCell"/>
</dbReference>
<protein>
    <submittedName>
        <fullName evidence="10">Succinate dehydrogenase cytochrome b560 subunit, mitochondrial-like</fullName>
    </submittedName>
</protein>
<dbReference type="GO" id="GO:0005739">
    <property type="term" value="C:mitochondrion"/>
    <property type="evidence" value="ECO:0007669"/>
    <property type="project" value="GOC"/>
</dbReference>
<dbReference type="Proteomes" id="UP000504629">
    <property type="component" value="Unplaced"/>
</dbReference>
<evidence type="ECO:0000256" key="7">
    <source>
        <dbReference type="ARBA" id="ARBA00023136"/>
    </source>
</evidence>
<keyword evidence="2" id="KW-0349">Heme</keyword>
<dbReference type="AlphaFoldDB" id="A0A6J2KM06"/>
<dbReference type="Pfam" id="PF01127">
    <property type="entry name" value="Sdh_cyt"/>
    <property type="match status" value="1"/>
</dbReference>
<dbReference type="Gene3D" id="1.20.1300.10">
    <property type="entry name" value="Fumarate reductase/succinate dehydrogenase, transmembrane subunit"/>
    <property type="match status" value="1"/>
</dbReference>
<dbReference type="GO" id="GO:0009055">
    <property type="term" value="F:electron transfer activity"/>
    <property type="evidence" value="ECO:0007669"/>
    <property type="project" value="InterPro"/>
</dbReference>
<dbReference type="GO" id="GO:0046872">
    <property type="term" value="F:metal ion binding"/>
    <property type="evidence" value="ECO:0007669"/>
    <property type="project" value="UniProtKB-KW"/>
</dbReference>
<dbReference type="PANTHER" id="PTHR10978:SF5">
    <property type="entry name" value="SUCCINATE DEHYDROGENASE CYTOCHROME B560 SUBUNIT, MITOCHONDRIAL"/>
    <property type="match status" value="1"/>
</dbReference>
<dbReference type="GO" id="GO:0006099">
    <property type="term" value="P:tricarboxylic acid cycle"/>
    <property type="evidence" value="ECO:0007669"/>
    <property type="project" value="InterPro"/>
</dbReference>
<keyword evidence="9" id="KW-1185">Reference proteome</keyword>
<proteinExistence type="predicted"/>
<dbReference type="SUPFAM" id="SSF81343">
    <property type="entry name" value="Fumarate reductase respiratory complex transmembrane subunits"/>
    <property type="match status" value="1"/>
</dbReference>
<gene>
    <name evidence="10" type="primary">LOC114252744</name>
</gene>
<evidence type="ECO:0000256" key="8">
    <source>
        <dbReference type="SAM" id="Phobius"/>
    </source>
</evidence>
<keyword evidence="6" id="KW-0408">Iron</keyword>
<evidence type="ECO:0000256" key="2">
    <source>
        <dbReference type="ARBA" id="ARBA00022617"/>
    </source>
</evidence>
<keyword evidence="7 8" id="KW-0472">Membrane</keyword>
<comment type="subcellular location">
    <subcellularLocation>
        <location evidence="1">Membrane</location>
    </subcellularLocation>
</comment>
<dbReference type="RefSeq" id="XP_028043160.1">
    <property type="nucleotide sequence ID" value="XM_028187359.1"/>
</dbReference>
<dbReference type="NCBIfam" id="TIGR02970">
    <property type="entry name" value="succ_dehyd_cytB"/>
    <property type="match status" value="1"/>
</dbReference>
<organism evidence="9 10">
    <name type="scientific">Bombyx mandarina</name>
    <name type="common">Wild silk moth</name>
    <name type="synonym">Wild silkworm</name>
    <dbReference type="NCBI Taxonomy" id="7092"/>
    <lineage>
        <taxon>Eukaryota</taxon>
        <taxon>Metazoa</taxon>
        <taxon>Ecdysozoa</taxon>
        <taxon>Arthropoda</taxon>
        <taxon>Hexapoda</taxon>
        <taxon>Insecta</taxon>
        <taxon>Pterygota</taxon>
        <taxon>Neoptera</taxon>
        <taxon>Endopterygota</taxon>
        <taxon>Lepidoptera</taxon>
        <taxon>Glossata</taxon>
        <taxon>Ditrysia</taxon>
        <taxon>Bombycoidea</taxon>
        <taxon>Bombycidae</taxon>
        <taxon>Bombycinae</taxon>
        <taxon>Bombyx</taxon>
    </lineage>
</organism>
<accession>A0A6J2KM06</accession>
<evidence type="ECO:0000313" key="10">
    <source>
        <dbReference type="RefSeq" id="XP_028043160.1"/>
    </source>
</evidence>
<reference evidence="10" key="1">
    <citation type="submission" date="2025-08" db="UniProtKB">
        <authorList>
            <consortium name="RefSeq"/>
        </authorList>
    </citation>
    <scope>IDENTIFICATION</scope>
    <source>
        <tissue evidence="10">Silk gland</tissue>
    </source>
</reference>
<dbReference type="InterPro" id="IPR034804">
    <property type="entry name" value="SQR/QFR_C/D"/>
</dbReference>
<dbReference type="InterPro" id="IPR014314">
    <property type="entry name" value="Succ_DH_cytb556"/>
</dbReference>
<dbReference type="GeneID" id="114252744"/>
<dbReference type="InterPro" id="IPR000701">
    <property type="entry name" value="SuccDH_FuR_B_TM-su"/>
</dbReference>
<dbReference type="OrthoDB" id="588261at2759"/>
<keyword evidence="5 8" id="KW-1133">Transmembrane helix</keyword>
<feature type="transmembrane region" description="Helical" evidence="8">
    <location>
        <begin position="142"/>
        <end position="159"/>
    </location>
</feature>
<name>A0A6J2KM06_BOMMA</name>
<evidence type="ECO:0000256" key="3">
    <source>
        <dbReference type="ARBA" id="ARBA00022692"/>
    </source>
</evidence>